<dbReference type="PANTHER" id="PTHR43493">
    <property type="entry name" value="DNA GYRASE/TOPOISOMERASE SUBUNIT A"/>
    <property type="match status" value="1"/>
</dbReference>
<name>A0A382NTS9_9ZZZZ</name>
<dbReference type="GO" id="GO:0003677">
    <property type="term" value="F:DNA binding"/>
    <property type="evidence" value="ECO:0007669"/>
    <property type="project" value="InterPro"/>
</dbReference>
<dbReference type="Gene3D" id="2.120.10.90">
    <property type="entry name" value="DNA gyrase/topoisomerase IV, subunit A, C-terminal"/>
    <property type="match status" value="1"/>
</dbReference>
<proteinExistence type="predicted"/>
<organism evidence="1">
    <name type="scientific">marine metagenome</name>
    <dbReference type="NCBI Taxonomy" id="408172"/>
    <lineage>
        <taxon>unclassified sequences</taxon>
        <taxon>metagenomes</taxon>
        <taxon>ecological metagenomes</taxon>
    </lineage>
</organism>
<dbReference type="GO" id="GO:0005737">
    <property type="term" value="C:cytoplasm"/>
    <property type="evidence" value="ECO:0007669"/>
    <property type="project" value="TreeGrafter"/>
</dbReference>
<feature type="non-terminal residue" evidence="1">
    <location>
        <position position="1"/>
    </location>
</feature>
<accession>A0A382NTS9</accession>
<reference evidence="1" key="1">
    <citation type="submission" date="2018-05" db="EMBL/GenBank/DDBJ databases">
        <authorList>
            <person name="Lanie J.A."/>
            <person name="Ng W.-L."/>
            <person name="Kazmierczak K.M."/>
            <person name="Andrzejewski T.M."/>
            <person name="Davidsen T.M."/>
            <person name="Wayne K.J."/>
            <person name="Tettelin H."/>
            <person name="Glass J.I."/>
            <person name="Rusch D."/>
            <person name="Podicherti R."/>
            <person name="Tsui H.-C.T."/>
            <person name="Winkler M.E."/>
        </authorList>
    </citation>
    <scope>NUCLEOTIDE SEQUENCE</scope>
</reference>
<protein>
    <recommendedName>
        <fullName evidence="2">DNA gyrase subunit A</fullName>
    </recommendedName>
</protein>
<dbReference type="GO" id="GO:0006265">
    <property type="term" value="P:DNA topological change"/>
    <property type="evidence" value="ECO:0007669"/>
    <property type="project" value="InterPro"/>
</dbReference>
<dbReference type="InterPro" id="IPR035516">
    <property type="entry name" value="Gyrase/topoIV_suA_C"/>
</dbReference>
<dbReference type="AlphaFoldDB" id="A0A382NTS9"/>
<dbReference type="InterPro" id="IPR006691">
    <property type="entry name" value="GyrA/parC_rep"/>
</dbReference>
<evidence type="ECO:0008006" key="2">
    <source>
        <dbReference type="Google" id="ProtNLM"/>
    </source>
</evidence>
<dbReference type="EMBL" id="UINC01102735">
    <property type="protein sequence ID" value="SVC64583.1"/>
    <property type="molecule type" value="Genomic_DNA"/>
</dbReference>
<dbReference type="GO" id="GO:0005524">
    <property type="term" value="F:ATP binding"/>
    <property type="evidence" value="ECO:0007669"/>
    <property type="project" value="InterPro"/>
</dbReference>
<dbReference type="SUPFAM" id="SSF101904">
    <property type="entry name" value="GyrA/ParC C-terminal domain-like"/>
    <property type="match status" value="1"/>
</dbReference>
<sequence>AVLPIKDFQQNKFVFMATRQGTIKKTPLSAYSRPIKTGIKAIKLKEGDTVVNVEITEGDQEIMLFSDAGKAIRFSEKDARPMGRVSQGVRGMRIEKKQNVISLIVANEGNILTATENGFGKQTPIKDFTLQKRGGKGVIAIQTSKRNGKLIAANQVQQDDEVMFISSIGNLIRTAIDNISVIGRNTQGVKLISLSDDDKLLGMERIINDNNDDE</sequence>
<dbReference type="GO" id="GO:0009330">
    <property type="term" value="C:DNA topoisomerase type II (double strand cut, ATP-hydrolyzing) complex"/>
    <property type="evidence" value="ECO:0007669"/>
    <property type="project" value="TreeGrafter"/>
</dbReference>
<dbReference type="InterPro" id="IPR050220">
    <property type="entry name" value="Type_II_DNA_Topoisomerases"/>
</dbReference>
<dbReference type="GO" id="GO:0003918">
    <property type="term" value="F:DNA topoisomerase type II (double strand cut, ATP-hydrolyzing) activity"/>
    <property type="evidence" value="ECO:0007669"/>
    <property type="project" value="TreeGrafter"/>
</dbReference>
<dbReference type="PANTHER" id="PTHR43493:SF5">
    <property type="entry name" value="DNA GYRASE SUBUNIT A, CHLOROPLASTIC_MITOCHONDRIAL"/>
    <property type="match status" value="1"/>
</dbReference>
<dbReference type="Pfam" id="PF03989">
    <property type="entry name" value="DNA_gyraseA_C"/>
    <property type="match status" value="4"/>
</dbReference>
<gene>
    <name evidence="1" type="ORF">METZ01_LOCUS317437</name>
</gene>
<evidence type="ECO:0000313" key="1">
    <source>
        <dbReference type="EMBL" id="SVC64583.1"/>
    </source>
</evidence>